<dbReference type="PRINTS" id="PR01438">
    <property type="entry name" value="UNVRSLSTRESS"/>
</dbReference>
<organism evidence="5 6">
    <name type="scientific">Microlunatus ginsengisoli</name>
    <dbReference type="NCBI Taxonomy" id="363863"/>
    <lineage>
        <taxon>Bacteria</taxon>
        <taxon>Bacillati</taxon>
        <taxon>Actinomycetota</taxon>
        <taxon>Actinomycetes</taxon>
        <taxon>Propionibacteriales</taxon>
        <taxon>Propionibacteriaceae</taxon>
        <taxon>Microlunatus</taxon>
    </lineage>
</organism>
<evidence type="ECO:0000256" key="2">
    <source>
        <dbReference type="ARBA" id="ARBA00022741"/>
    </source>
</evidence>
<evidence type="ECO:0000313" key="6">
    <source>
        <dbReference type="Proteomes" id="UP001501490"/>
    </source>
</evidence>
<proteinExistence type="inferred from homology"/>
<sequence>MNTQIARTGPVVLGLDERPAEEQLAAVRFAAAEANRRRVALVLAHGCRPLVTATSFEPTDPPVDRERRGMELLAGAGKVVRHHLDAARPLEVRLGQGSGVDLLLELSASASLIVLQRRSIGALRRWHTGSTTSRVAAEAECPVVVLRDDHEEQLAGSGVVVGVDERGHAGLAVEAAFAEAALRRSTLTAVHAWRTPDLALTYGYLAAEPSAVDELEQQAEIELAEALAGFGEQHPDVVVRRAVVSGAPAAVLDAVGRTAELMVIGRHGTGRSASLALGGVARHCIAAGPCPVMVVPGAGAERQRPHWLTAEVAVGSGF</sequence>
<evidence type="ECO:0000256" key="3">
    <source>
        <dbReference type="ARBA" id="ARBA00022840"/>
    </source>
</evidence>
<reference evidence="6" key="1">
    <citation type="journal article" date="2019" name="Int. J. Syst. Evol. Microbiol.">
        <title>The Global Catalogue of Microorganisms (GCM) 10K type strain sequencing project: providing services to taxonomists for standard genome sequencing and annotation.</title>
        <authorList>
            <consortium name="The Broad Institute Genomics Platform"/>
            <consortium name="The Broad Institute Genome Sequencing Center for Infectious Disease"/>
            <person name="Wu L."/>
            <person name="Ma J."/>
        </authorList>
    </citation>
    <scope>NUCLEOTIDE SEQUENCE [LARGE SCALE GENOMIC DNA]</scope>
    <source>
        <strain evidence="6">JCM 16929</strain>
    </source>
</reference>
<keyword evidence="6" id="KW-1185">Reference proteome</keyword>
<feature type="domain" description="UspA" evidence="4">
    <location>
        <begin position="159"/>
        <end position="296"/>
    </location>
</feature>
<keyword evidence="2" id="KW-0547">Nucleotide-binding</keyword>
<comment type="similarity">
    <text evidence="1">Belongs to the universal stress protein A family.</text>
</comment>
<dbReference type="PANTHER" id="PTHR46268:SF27">
    <property type="entry name" value="UNIVERSAL STRESS PROTEIN RV2623"/>
    <property type="match status" value="1"/>
</dbReference>
<comment type="caution">
    <text evidence="5">The sequence shown here is derived from an EMBL/GenBank/DDBJ whole genome shotgun (WGS) entry which is preliminary data.</text>
</comment>
<dbReference type="EMBL" id="BAABAB010000049">
    <property type="protein sequence ID" value="GAA3638989.1"/>
    <property type="molecule type" value="Genomic_DNA"/>
</dbReference>
<name>A0ABP7ARN3_9ACTN</name>
<protein>
    <submittedName>
        <fullName evidence="5">Universal stress protein</fullName>
    </submittedName>
</protein>
<keyword evidence="3" id="KW-0067">ATP-binding</keyword>
<dbReference type="InterPro" id="IPR006016">
    <property type="entry name" value="UspA"/>
</dbReference>
<accession>A0ABP7ARN3</accession>
<dbReference type="Gene3D" id="3.40.50.620">
    <property type="entry name" value="HUPs"/>
    <property type="match status" value="2"/>
</dbReference>
<evidence type="ECO:0000256" key="1">
    <source>
        <dbReference type="ARBA" id="ARBA00008791"/>
    </source>
</evidence>
<feature type="domain" description="UspA" evidence="4">
    <location>
        <begin position="11"/>
        <end position="147"/>
    </location>
</feature>
<dbReference type="Pfam" id="PF00582">
    <property type="entry name" value="Usp"/>
    <property type="match status" value="2"/>
</dbReference>
<dbReference type="InterPro" id="IPR006015">
    <property type="entry name" value="Universal_stress_UspA"/>
</dbReference>
<gene>
    <name evidence="5" type="ORF">GCM10022236_46830</name>
</gene>
<dbReference type="SUPFAM" id="SSF52402">
    <property type="entry name" value="Adenine nucleotide alpha hydrolases-like"/>
    <property type="match status" value="2"/>
</dbReference>
<evidence type="ECO:0000313" key="5">
    <source>
        <dbReference type="EMBL" id="GAA3638989.1"/>
    </source>
</evidence>
<dbReference type="Proteomes" id="UP001501490">
    <property type="component" value="Unassembled WGS sequence"/>
</dbReference>
<dbReference type="InterPro" id="IPR014729">
    <property type="entry name" value="Rossmann-like_a/b/a_fold"/>
</dbReference>
<dbReference type="PANTHER" id="PTHR46268">
    <property type="entry name" value="STRESS RESPONSE PROTEIN NHAX"/>
    <property type="match status" value="1"/>
</dbReference>
<dbReference type="RefSeq" id="WP_344809160.1">
    <property type="nucleotide sequence ID" value="NZ_BAABAB010000049.1"/>
</dbReference>
<evidence type="ECO:0000259" key="4">
    <source>
        <dbReference type="Pfam" id="PF00582"/>
    </source>
</evidence>